<sequence>MGTTIAGAVAHRAGLAAEAQVTADYMRRGMEILAQRWRGAGGEIDLVARHRGEVIFVEVKKSRSFAAAAARVSRHQIRRLQDAACEFLDGQPLGALTPMRFDVALVDAQGRIEVLENALGP</sequence>
<comment type="similarity">
    <text evidence="1 2">Belongs to the UPF0102 family.</text>
</comment>
<dbReference type="GO" id="GO:0003676">
    <property type="term" value="F:nucleic acid binding"/>
    <property type="evidence" value="ECO:0007669"/>
    <property type="project" value="InterPro"/>
</dbReference>
<dbReference type="Proteomes" id="UP000706333">
    <property type="component" value="Unassembled WGS sequence"/>
</dbReference>
<gene>
    <name evidence="3" type="ORF">CCR87_10145</name>
</gene>
<accession>A0A934TL99</accession>
<dbReference type="SUPFAM" id="SSF52980">
    <property type="entry name" value="Restriction endonuclease-like"/>
    <property type="match status" value="1"/>
</dbReference>
<protein>
    <recommendedName>
        <fullName evidence="2">UPF0102 protein CCR87_10145</fullName>
    </recommendedName>
</protein>
<dbReference type="InterPro" id="IPR011335">
    <property type="entry name" value="Restrct_endonuc-II-like"/>
</dbReference>
<dbReference type="PANTHER" id="PTHR34039:SF1">
    <property type="entry name" value="UPF0102 PROTEIN YRAN"/>
    <property type="match status" value="1"/>
</dbReference>
<evidence type="ECO:0000313" key="3">
    <source>
        <dbReference type="EMBL" id="MBK5927683.1"/>
    </source>
</evidence>
<organism evidence="3 4">
    <name type="scientific">Rhodobaculum claviforme</name>
    <dbReference type="NCBI Taxonomy" id="1549854"/>
    <lineage>
        <taxon>Bacteria</taxon>
        <taxon>Pseudomonadati</taxon>
        <taxon>Pseudomonadota</taxon>
        <taxon>Alphaproteobacteria</taxon>
        <taxon>Rhodobacterales</taxon>
        <taxon>Paracoccaceae</taxon>
        <taxon>Rhodobaculum</taxon>
    </lineage>
</organism>
<keyword evidence="4" id="KW-1185">Reference proteome</keyword>
<dbReference type="EMBL" id="NHSD01000268">
    <property type="protein sequence ID" value="MBK5927683.1"/>
    <property type="molecule type" value="Genomic_DNA"/>
</dbReference>
<dbReference type="HAMAP" id="MF_00048">
    <property type="entry name" value="UPF0102"/>
    <property type="match status" value="1"/>
</dbReference>
<dbReference type="InterPro" id="IPR011856">
    <property type="entry name" value="tRNA_endonuc-like_dom_sf"/>
</dbReference>
<reference evidence="3" key="1">
    <citation type="submission" date="2017-05" db="EMBL/GenBank/DDBJ databases">
        <authorList>
            <person name="Imhoff J.F."/>
            <person name="Rahn T."/>
            <person name="Kuenzel S."/>
            <person name="Neulinger S.C."/>
        </authorList>
    </citation>
    <scope>NUCLEOTIDE SEQUENCE</scope>
    <source>
        <strain evidence="3">LMG 28126</strain>
    </source>
</reference>
<dbReference type="Pfam" id="PF02021">
    <property type="entry name" value="UPF0102"/>
    <property type="match status" value="1"/>
</dbReference>
<dbReference type="InterPro" id="IPR003509">
    <property type="entry name" value="UPF0102_YraN-like"/>
</dbReference>
<evidence type="ECO:0000313" key="4">
    <source>
        <dbReference type="Proteomes" id="UP000706333"/>
    </source>
</evidence>
<proteinExistence type="inferred from homology"/>
<name>A0A934TL99_9RHOB</name>
<dbReference type="PANTHER" id="PTHR34039">
    <property type="entry name" value="UPF0102 PROTEIN YRAN"/>
    <property type="match status" value="1"/>
</dbReference>
<evidence type="ECO:0000256" key="2">
    <source>
        <dbReference type="HAMAP-Rule" id="MF_00048"/>
    </source>
</evidence>
<dbReference type="AlphaFoldDB" id="A0A934TL99"/>
<reference evidence="3" key="2">
    <citation type="journal article" date="2020" name="Microorganisms">
        <title>Osmotic Adaptation and Compatible Solute Biosynthesis of Phototrophic Bacteria as Revealed from Genome Analyses.</title>
        <authorList>
            <person name="Imhoff J.F."/>
            <person name="Rahn T."/>
            <person name="Kunzel S."/>
            <person name="Keller A."/>
            <person name="Neulinger S.C."/>
        </authorList>
    </citation>
    <scope>NUCLEOTIDE SEQUENCE</scope>
    <source>
        <strain evidence="3">LMG 28126</strain>
    </source>
</reference>
<comment type="caution">
    <text evidence="3">The sequence shown here is derived from an EMBL/GenBank/DDBJ whole genome shotgun (WGS) entry which is preliminary data.</text>
</comment>
<evidence type="ECO:0000256" key="1">
    <source>
        <dbReference type="ARBA" id="ARBA00006738"/>
    </source>
</evidence>
<dbReference type="Gene3D" id="3.40.1350.10">
    <property type="match status" value="1"/>
</dbReference>